<comment type="caution">
    <text evidence="2">The sequence shown here is derived from an EMBL/GenBank/DDBJ whole genome shotgun (WGS) entry which is preliminary data.</text>
</comment>
<evidence type="ECO:0000313" key="2">
    <source>
        <dbReference type="EMBL" id="GGO56898.1"/>
    </source>
</evidence>
<dbReference type="EMBL" id="BMMP01000022">
    <property type="protein sequence ID" value="GGO56898.1"/>
    <property type="molecule type" value="Genomic_DNA"/>
</dbReference>
<feature type="region of interest" description="Disordered" evidence="1">
    <location>
        <begin position="1"/>
        <end position="68"/>
    </location>
</feature>
<organism evidence="2 3">
    <name type="scientific">Streptomyces daqingensis</name>
    <dbReference type="NCBI Taxonomy" id="1472640"/>
    <lineage>
        <taxon>Bacteria</taxon>
        <taxon>Bacillati</taxon>
        <taxon>Actinomycetota</taxon>
        <taxon>Actinomycetes</taxon>
        <taxon>Kitasatosporales</taxon>
        <taxon>Streptomycetaceae</taxon>
        <taxon>Streptomyces</taxon>
    </lineage>
</organism>
<evidence type="ECO:0000313" key="3">
    <source>
        <dbReference type="Proteomes" id="UP000631535"/>
    </source>
</evidence>
<name>A0ABQ2MSC1_9ACTN</name>
<feature type="compositionally biased region" description="Low complexity" evidence="1">
    <location>
        <begin position="49"/>
        <end position="68"/>
    </location>
</feature>
<evidence type="ECO:0000256" key="1">
    <source>
        <dbReference type="SAM" id="MobiDB-lite"/>
    </source>
</evidence>
<feature type="compositionally biased region" description="Basic and acidic residues" evidence="1">
    <location>
        <begin position="14"/>
        <end position="23"/>
    </location>
</feature>
<feature type="compositionally biased region" description="Basic residues" evidence="1">
    <location>
        <begin position="1"/>
        <end position="13"/>
    </location>
</feature>
<keyword evidence="3" id="KW-1185">Reference proteome</keyword>
<sequence>MRFRNVRNRQRRPACREPGEDGSARNSGASWLLRGTPGGLGADGALSFDPGDLGAPAAGAELGRWSAN</sequence>
<proteinExistence type="predicted"/>
<gene>
    <name evidence="2" type="ORF">GCM10012287_51530</name>
</gene>
<protein>
    <submittedName>
        <fullName evidence="2">Uncharacterized protein</fullName>
    </submittedName>
</protein>
<dbReference type="Proteomes" id="UP000631535">
    <property type="component" value="Unassembled WGS sequence"/>
</dbReference>
<reference evidence="3" key="1">
    <citation type="journal article" date="2019" name="Int. J. Syst. Evol. Microbiol.">
        <title>The Global Catalogue of Microorganisms (GCM) 10K type strain sequencing project: providing services to taxonomists for standard genome sequencing and annotation.</title>
        <authorList>
            <consortium name="The Broad Institute Genomics Platform"/>
            <consortium name="The Broad Institute Genome Sequencing Center for Infectious Disease"/>
            <person name="Wu L."/>
            <person name="Ma J."/>
        </authorList>
    </citation>
    <scope>NUCLEOTIDE SEQUENCE [LARGE SCALE GENOMIC DNA]</scope>
    <source>
        <strain evidence="3">CGMCC 4.7178</strain>
    </source>
</reference>
<accession>A0ABQ2MSC1</accession>